<dbReference type="Pfam" id="PF02518">
    <property type="entry name" value="HATPase_c"/>
    <property type="match status" value="1"/>
</dbReference>
<evidence type="ECO:0000256" key="7">
    <source>
        <dbReference type="SAM" id="Phobius"/>
    </source>
</evidence>
<dbReference type="CDD" id="cd00082">
    <property type="entry name" value="HisKA"/>
    <property type="match status" value="1"/>
</dbReference>
<evidence type="ECO:0000256" key="1">
    <source>
        <dbReference type="ARBA" id="ARBA00000085"/>
    </source>
</evidence>
<accession>A0A1F6CUS9</accession>
<dbReference type="GO" id="GO:0004721">
    <property type="term" value="F:phosphoprotein phosphatase activity"/>
    <property type="evidence" value="ECO:0007669"/>
    <property type="project" value="TreeGrafter"/>
</dbReference>
<dbReference type="Gene3D" id="3.30.565.10">
    <property type="entry name" value="Histidine kinase-like ATPase, C-terminal domain"/>
    <property type="match status" value="1"/>
</dbReference>
<dbReference type="GO" id="GO:0000155">
    <property type="term" value="F:phosphorelay sensor kinase activity"/>
    <property type="evidence" value="ECO:0007669"/>
    <property type="project" value="InterPro"/>
</dbReference>
<dbReference type="Proteomes" id="UP000176863">
    <property type="component" value="Unassembled WGS sequence"/>
</dbReference>
<dbReference type="PRINTS" id="PR00344">
    <property type="entry name" value="BCTRLSENSOR"/>
</dbReference>
<dbReference type="FunFam" id="3.30.565.10:FF:000006">
    <property type="entry name" value="Sensor histidine kinase WalK"/>
    <property type="match status" value="1"/>
</dbReference>
<gene>
    <name evidence="9" type="ORF">A2851_04540</name>
</gene>
<dbReference type="InterPro" id="IPR036890">
    <property type="entry name" value="HATPase_C_sf"/>
</dbReference>
<dbReference type="PANTHER" id="PTHR45453:SF1">
    <property type="entry name" value="PHOSPHATE REGULON SENSOR PROTEIN PHOR"/>
    <property type="match status" value="1"/>
</dbReference>
<feature type="transmembrane region" description="Helical" evidence="7">
    <location>
        <begin position="92"/>
        <end position="111"/>
    </location>
</feature>
<keyword evidence="7" id="KW-0812">Transmembrane</keyword>
<evidence type="ECO:0000313" key="10">
    <source>
        <dbReference type="Proteomes" id="UP000176863"/>
    </source>
</evidence>
<evidence type="ECO:0000256" key="3">
    <source>
        <dbReference type="ARBA" id="ARBA00022553"/>
    </source>
</evidence>
<dbReference type="EC" id="2.7.13.3" evidence="2"/>
<keyword evidence="7" id="KW-0472">Membrane</keyword>
<dbReference type="PANTHER" id="PTHR45453">
    <property type="entry name" value="PHOSPHATE REGULON SENSOR PROTEIN PHOR"/>
    <property type="match status" value="1"/>
</dbReference>
<dbReference type="InterPro" id="IPR003594">
    <property type="entry name" value="HATPase_dom"/>
</dbReference>
<dbReference type="EMBL" id="MFKT01000021">
    <property type="protein sequence ID" value="OGG52928.1"/>
    <property type="molecule type" value="Genomic_DNA"/>
</dbReference>
<dbReference type="Pfam" id="PF00512">
    <property type="entry name" value="HisKA"/>
    <property type="match status" value="1"/>
</dbReference>
<keyword evidence="7" id="KW-1133">Transmembrane helix</keyword>
<dbReference type="InterPro" id="IPR036097">
    <property type="entry name" value="HisK_dim/P_sf"/>
</dbReference>
<dbReference type="InterPro" id="IPR003661">
    <property type="entry name" value="HisK_dim/P_dom"/>
</dbReference>
<evidence type="ECO:0000259" key="8">
    <source>
        <dbReference type="PROSITE" id="PS50109"/>
    </source>
</evidence>
<proteinExistence type="predicted"/>
<dbReference type="STRING" id="1798480.A2851_04540"/>
<comment type="caution">
    <text evidence="9">The sequence shown here is derived from an EMBL/GenBank/DDBJ whole genome shotgun (WGS) entry which is preliminary data.</text>
</comment>
<dbReference type="GO" id="GO:0016036">
    <property type="term" value="P:cellular response to phosphate starvation"/>
    <property type="evidence" value="ECO:0007669"/>
    <property type="project" value="TreeGrafter"/>
</dbReference>
<evidence type="ECO:0000256" key="6">
    <source>
        <dbReference type="ARBA" id="ARBA00023012"/>
    </source>
</evidence>
<comment type="catalytic activity">
    <reaction evidence="1">
        <text>ATP + protein L-histidine = ADP + protein N-phospho-L-histidine.</text>
        <dbReference type="EC" id="2.7.13.3"/>
    </reaction>
</comment>
<dbReference type="InterPro" id="IPR004358">
    <property type="entry name" value="Sig_transdc_His_kin-like_C"/>
</dbReference>
<dbReference type="SMART" id="SM00387">
    <property type="entry name" value="HATPase_c"/>
    <property type="match status" value="1"/>
</dbReference>
<protein>
    <recommendedName>
        <fullName evidence="2">histidine kinase</fullName>
        <ecNumber evidence="2">2.7.13.3</ecNumber>
    </recommendedName>
</protein>
<dbReference type="SUPFAM" id="SSF47384">
    <property type="entry name" value="Homodimeric domain of signal transducing histidine kinase"/>
    <property type="match status" value="1"/>
</dbReference>
<dbReference type="SMART" id="SM00388">
    <property type="entry name" value="HisKA"/>
    <property type="match status" value="1"/>
</dbReference>
<reference evidence="9 10" key="1">
    <citation type="journal article" date="2016" name="Nat. Commun.">
        <title>Thousands of microbial genomes shed light on interconnected biogeochemical processes in an aquifer system.</title>
        <authorList>
            <person name="Anantharaman K."/>
            <person name="Brown C.T."/>
            <person name="Hug L.A."/>
            <person name="Sharon I."/>
            <person name="Castelle C.J."/>
            <person name="Probst A.J."/>
            <person name="Thomas B.C."/>
            <person name="Singh A."/>
            <person name="Wilkins M.J."/>
            <person name="Karaoz U."/>
            <person name="Brodie E.L."/>
            <person name="Williams K.H."/>
            <person name="Hubbard S.S."/>
            <person name="Banfield J.F."/>
        </authorList>
    </citation>
    <scope>NUCLEOTIDE SEQUENCE [LARGE SCALE GENOMIC DNA]</scope>
</reference>
<keyword evidence="5" id="KW-0418">Kinase</keyword>
<keyword evidence="4" id="KW-0808">Transferase</keyword>
<dbReference type="InterPro" id="IPR005467">
    <property type="entry name" value="His_kinase_dom"/>
</dbReference>
<name>A0A1F6CUS9_9BACT</name>
<feature type="domain" description="Histidine kinase" evidence="8">
    <location>
        <begin position="131"/>
        <end position="347"/>
    </location>
</feature>
<organism evidence="9 10">
    <name type="scientific">Candidatus Kaiserbacteria bacterium RIFCSPHIGHO2_01_FULL_53_29</name>
    <dbReference type="NCBI Taxonomy" id="1798480"/>
    <lineage>
        <taxon>Bacteria</taxon>
        <taxon>Candidatus Kaiseribacteriota</taxon>
    </lineage>
</organism>
<sequence>MVAYLRRFGELGTGWLNKYRRDPFFRTEVNVISLQIAFALVILGIVGASFSLLYHNISAAIVEGIQAAASSNPQAAAPLIVGELQNIKTRNLGGIVAIITLTTILFSYIIARITLAPTRNALASQKQFIGNIAHELRTPLSILKTNTEVALLDTHVDAGLKTTLESNVEELDRISEIINNLVSLSALVRPERVEFSAVDLSAVVTDTVQKFSQLAKIGEHQITVRKGLDVTVWGNATALTQIVGNLLKNAISYTPRNGHIRISVEPVANNYVELIVQDSGTGIPRKDLYRIFEPFYRGDPSRTRSAGGSGLGLAIVSELVKMHHGKITVRSAVGRGTSVSISLPGVAGRGIIGQEANSKNVLNEIAVDFSARRI</sequence>
<dbReference type="PROSITE" id="PS50109">
    <property type="entry name" value="HIS_KIN"/>
    <property type="match status" value="1"/>
</dbReference>
<dbReference type="InterPro" id="IPR050351">
    <property type="entry name" value="BphY/WalK/GraS-like"/>
</dbReference>
<keyword evidence="6" id="KW-0902">Two-component regulatory system</keyword>
<dbReference type="SUPFAM" id="SSF55874">
    <property type="entry name" value="ATPase domain of HSP90 chaperone/DNA topoisomerase II/histidine kinase"/>
    <property type="match status" value="1"/>
</dbReference>
<keyword evidence="3" id="KW-0597">Phosphoprotein</keyword>
<dbReference type="Gene3D" id="1.10.287.130">
    <property type="match status" value="1"/>
</dbReference>
<feature type="transmembrane region" description="Helical" evidence="7">
    <location>
        <begin position="32"/>
        <end position="54"/>
    </location>
</feature>
<evidence type="ECO:0000256" key="2">
    <source>
        <dbReference type="ARBA" id="ARBA00012438"/>
    </source>
</evidence>
<evidence type="ECO:0000313" key="9">
    <source>
        <dbReference type="EMBL" id="OGG52928.1"/>
    </source>
</evidence>
<evidence type="ECO:0000256" key="4">
    <source>
        <dbReference type="ARBA" id="ARBA00022679"/>
    </source>
</evidence>
<dbReference type="CDD" id="cd00075">
    <property type="entry name" value="HATPase"/>
    <property type="match status" value="1"/>
</dbReference>
<dbReference type="GO" id="GO:0005886">
    <property type="term" value="C:plasma membrane"/>
    <property type="evidence" value="ECO:0007669"/>
    <property type="project" value="TreeGrafter"/>
</dbReference>
<evidence type="ECO:0000256" key="5">
    <source>
        <dbReference type="ARBA" id="ARBA00022777"/>
    </source>
</evidence>
<dbReference type="AlphaFoldDB" id="A0A1F6CUS9"/>